<reference evidence="1" key="2">
    <citation type="submission" date="2019-02" db="EMBL/GenBank/DDBJ databases">
        <authorList>
            <consortium name="NCBI Pathogen Detection Project"/>
        </authorList>
    </citation>
    <scope>NUCLEOTIDE SEQUENCE</scope>
    <source>
        <strain evidence="1">ILBSalm5516467</strain>
    </source>
</reference>
<gene>
    <name evidence="1" type="ORF">GJG76_24305</name>
</gene>
<protein>
    <submittedName>
        <fullName evidence="1">DNA methylase</fullName>
    </submittedName>
</protein>
<dbReference type="AlphaFoldDB" id="A0A6Y0UK93"/>
<sequence length="38" mass="4729">MSRRLHTEQLPVPHASVGYRRRNAWFYYFIHIKLKQQT</sequence>
<evidence type="ECO:0000313" key="1">
    <source>
        <dbReference type="EMBL" id="HAB3459391.1"/>
    </source>
</evidence>
<comment type="caution">
    <text evidence="1">The sequence shown here is derived from an EMBL/GenBank/DDBJ whole genome shotgun (WGS) entry which is preliminary data.</text>
</comment>
<keyword evidence="1" id="KW-0808">Transferase</keyword>
<keyword evidence="1" id="KW-0489">Methyltransferase</keyword>
<proteinExistence type="predicted"/>
<dbReference type="GO" id="GO:0008168">
    <property type="term" value="F:methyltransferase activity"/>
    <property type="evidence" value="ECO:0007669"/>
    <property type="project" value="UniProtKB-KW"/>
</dbReference>
<organism evidence="1">
    <name type="scientific">Salmonella enteritidis</name>
    <dbReference type="NCBI Taxonomy" id="149539"/>
    <lineage>
        <taxon>Bacteria</taxon>
        <taxon>Pseudomonadati</taxon>
        <taxon>Pseudomonadota</taxon>
        <taxon>Gammaproteobacteria</taxon>
        <taxon>Enterobacterales</taxon>
        <taxon>Enterobacteriaceae</taxon>
        <taxon>Salmonella</taxon>
    </lineage>
</organism>
<name>A0A6Y0UK93_SALEN</name>
<dbReference type="EMBL" id="DAAGKT010000039">
    <property type="protein sequence ID" value="HAB3459391.1"/>
    <property type="molecule type" value="Genomic_DNA"/>
</dbReference>
<feature type="non-terminal residue" evidence="1">
    <location>
        <position position="38"/>
    </location>
</feature>
<reference evidence="1" key="1">
    <citation type="journal article" date="2018" name="Genome Biol.">
        <title>SKESA: strategic k-mer extension for scrupulous assemblies.</title>
        <authorList>
            <person name="Souvorov A."/>
            <person name="Agarwala R."/>
            <person name="Lipman D.J."/>
        </authorList>
    </citation>
    <scope>NUCLEOTIDE SEQUENCE</scope>
    <source>
        <strain evidence="1">ILBSalm5516467</strain>
    </source>
</reference>
<accession>A0A6Y0UK93</accession>
<dbReference type="GO" id="GO:0032259">
    <property type="term" value="P:methylation"/>
    <property type="evidence" value="ECO:0007669"/>
    <property type="project" value="UniProtKB-KW"/>
</dbReference>